<sequence>MTIEKKVSRIMAILKENGYKYTERRKAIIELLVKEDRYLNAKYISEILVKTYPGLSFDTIYRNLNTYVELKILGYIEIKGERFFKIECFDTVHHHHHHICINCGKAKDINVDLCNKFIIPELEGYTIEYHKFEIYGLCPKCKEEKK</sequence>
<evidence type="ECO:0000256" key="8">
    <source>
        <dbReference type="ARBA" id="ARBA00023163"/>
    </source>
</evidence>
<evidence type="ECO:0000313" key="10">
    <source>
        <dbReference type="Proteomes" id="UP000070467"/>
    </source>
</evidence>
<evidence type="ECO:0000313" key="9">
    <source>
        <dbReference type="EMBL" id="KXB58959.1"/>
    </source>
</evidence>
<comment type="caution">
    <text evidence="9">The sequence shown here is derived from an EMBL/GenBank/DDBJ whole genome shotgun (WGS) entry which is preliminary data.</text>
</comment>
<dbReference type="Gene3D" id="1.10.10.10">
    <property type="entry name" value="Winged helix-like DNA-binding domain superfamily/Winged helix DNA-binding domain"/>
    <property type="match status" value="1"/>
</dbReference>
<dbReference type="Proteomes" id="UP000070467">
    <property type="component" value="Unassembled WGS sequence"/>
</dbReference>
<dbReference type="InterPro" id="IPR043135">
    <property type="entry name" value="Fur_C"/>
</dbReference>
<keyword evidence="10" id="KW-1185">Reference proteome</keyword>
<proteinExistence type="inferred from homology"/>
<evidence type="ECO:0000256" key="4">
    <source>
        <dbReference type="ARBA" id="ARBA00022491"/>
    </source>
</evidence>
<keyword evidence="4" id="KW-0678">Repressor</keyword>
<comment type="subcellular location">
    <subcellularLocation>
        <location evidence="1">Cytoplasm</location>
    </subcellularLocation>
</comment>
<dbReference type="CDD" id="cd07153">
    <property type="entry name" value="Fur_like"/>
    <property type="match status" value="1"/>
</dbReference>
<keyword evidence="8" id="KW-0804">Transcription</keyword>
<evidence type="ECO:0000256" key="7">
    <source>
        <dbReference type="ARBA" id="ARBA00023125"/>
    </source>
</evidence>
<organism evidence="9 10">
    <name type="scientific">Gemelliphila asaccharolytica</name>
    <dbReference type="NCBI Taxonomy" id="502393"/>
    <lineage>
        <taxon>Bacteria</taxon>
        <taxon>Bacillati</taxon>
        <taxon>Bacillota</taxon>
        <taxon>Bacilli</taxon>
        <taxon>Bacillales</taxon>
        <taxon>Gemellaceae</taxon>
        <taxon>Gemelliphila</taxon>
    </lineage>
</organism>
<keyword evidence="7" id="KW-0238">DNA-binding</keyword>
<dbReference type="InterPro" id="IPR002481">
    <property type="entry name" value="FUR"/>
</dbReference>
<accession>A0ABR5TNG0</accession>
<keyword evidence="6" id="KW-0805">Transcription regulation</keyword>
<evidence type="ECO:0000256" key="6">
    <source>
        <dbReference type="ARBA" id="ARBA00023015"/>
    </source>
</evidence>
<comment type="similarity">
    <text evidence="2">Belongs to the Fur family.</text>
</comment>
<reference evidence="9 10" key="1">
    <citation type="submission" date="2016-01" db="EMBL/GenBank/DDBJ databases">
        <authorList>
            <person name="Mitreva M."/>
            <person name="Pepin K.H."/>
            <person name="Mihindukulasuriya K.A."/>
            <person name="Fulton R."/>
            <person name="Fronick C."/>
            <person name="O'Laughlin M."/>
            <person name="Miner T."/>
            <person name="Herter B."/>
            <person name="Rosa B.A."/>
            <person name="Cordes M."/>
            <person name="Tomlinson C."/>
            <person name="Wollam A."/>
            <person name="Palsikar V.B."/>
            <person name="Mardis E.R."/>
            <person name="Wilson R.K."/>
        </authorList>
    </citation>
    <scope>NUCLEOTIDE SEQUENCE [LARGE SCALE GENOMIC DNA]</scope>
    <source>
        <strain evidence="9 10">KA00071</strain>
    </source>
</reference>
<dbReference type="EMBL" id="LSDB01000001">
    <property type="protein sequence ID" value="KXB58959.1"/>
    <property type="molecule type" value="Genomic_DNA"/>
</dbReference>
<gene>
    <name evidence="9" type="ORF">HMPREF1871_00026</name>
</gene>
<name>A0ABR5TNG0_9BACL</name>
<dbReference type="PANTHER" id="PTHR33202">
    <property type="entry name" value="ZINC UPTAKE REGULATION PROTEIN"/>
    <property type="match status" value="1"/>
</dbReference>
<evidence type="ECO:0000256" key="1">
    <source>
        <dbReference type="ARBA" id="ARBA00004496"/>
    </source>
</evidence>
<dbReference type="InterPro" id="IPR036388">
    <property type="entry name" value="WH-like_DNA-bd_sf"/>
</dbReference>
<dbReference type="InterPro" id="IPR036390">
    <property type="entry name" value="WH_DNA-bd_sf"/>
</dbReference>
<protein>
    <submittedName>
        <fullName evidence="9">Transcriptional regulator, Fur family</fullName>
    </submittedName>
</protein>
<dbReference type="Gene3D" id="3.30.1490.190">
    <property type="match status" value="1"/>
</dbReference>
<evidence type="ECO:0000256" key="3">
    <source>
        <dbReference type="ARBA" id="ARBA00022490"/>
    </source>
</evidence>
<evidence type="ECO:0000256" key="5">
    <source>
        <dbReference type="ARBA" id="ARBA00022833"/>
    </source>
</evidence>
<dbReference type="SUPFAM" id="SSF46785">
    <property type="entry name" value="Winged helix' DNA-binding domain"/>
    <property type="match status" value="1"/>
</dbReference>
<keyword evidence="5" id="KW-0862">Zinc</keyword>
<evidence type="ECO:0000256" key="2">
    <source>
        <dbReference type="ARBA" id="ARBA00007957"/>
    </source>
</evidence>
<dbReference type="PANTHER" id="PTHR33202:SF1">
    <property type="entry name" value="FERRIC UPTAKE REGULATION PROTEIN"/>
    <property type="match status" value="1"/>
</dbReference>
<dbReference type="RefSeq" id="WP_066128278.1">
    <property type="nucleotide sequence ID" value="NZ_KQ959854.1"/>
</dbReference>
<dbReference type="Pfam" id="PF01475">
    <property type="entry name" value="FUR"/>
    <property type="match status" value="1"/>
</dbReference>
<keyword evidence="3" id="KW-0963">Cytoplasm</keyword>